<evidence type="ECO:0000313" key="11">
    <source>
        <dbReference type="Proteomes" id="UP000663845"/>
    </source>
</evidence>
<sequence>MADALITALKFDATQVAIYGGITVFIPGVLGELLNTIVFLSLRTFRQNSCAFYLTIMSIVNIGQLFAGLLARVMLYVIDYDGTESSLFYCKFRLYFSHICVMTSLTCFCLATIDQYCATSSNPRFQQLCNIKLAQRLVIIFSFIWSLHGIPYAVLYYHSVSSTTGKVSCVMTNTIYLQYRAYFIVLILLGFLPFSITALFGFMAYRNVQQLPHYTKPLIRRELDRQLTVMVLVQVLVNIFTLLPYAIVNILSLQMENTNNLLLKTQVQLASNITLIMYYAYYANPFYIYICASERFRRQLIHVLFTVPLNRWKQKPRIIINQVLPQL</sequence>
<keyword evidence="7" id="KW-0807">Transducer</keyword>
<gene>
    <name evidence="10" type="ORF">JYZ213_LOCUS16411</name>
</gene>
<dbReference type="GO" id="GO:0004930">
    <property type="term" value="F:G protein-coupled receptor activity"/>
    <property type="evidence" value="ECO:0007669"/>
    <property type="project" value="UniProtKB-KW"/>
</dbReference>
<feature type="transmembrane region" description="Helical" evidence="8">
    <location>
        <begin position="137"/>
        <end position="159"/>
    </location>
</feature>
<dbReference type="InterPro" id="IPR017452">
    <property type="entry name" value="GPCR_Rhodpsn_7TM"/>
</dbReference>
<keyword evidence="2 8" id="KW-0812">Transmembrane</keyword>
<name>A0A814HF57_9BILA</name>
<comment type="subcellular location">
    <subcellularLocation>
        <location evidence="1">Membrane</location>
        <topology evidence="1">Multi-pass membrane protein</topology>
    </subcellularLocation>
</comment>
<dbReference type="Gene3D" id="1.20.1070.10">
    <property type="entry name" value="Rhodopsin 7-helix transmembrane proteins"/>
    <property type="match status" value="1"/>
</dbReference>
<dbReference type="SUPFAM" id="SSF81321">
    <property type="entry name" value="Family A G protein-coupled receptor-like"/>
    <property type="match status" value="1"/>
</dbReference>
<evidence type="ECO:0000256" key="8">
    <source>
        <dbReference type="SAM" id="Phobius"/>
    </source>
</evidence>
<dbReference type="InterPro" id="IPR000276">
    <property type="entry name" value="GPCR_Rhodpsn"/>
</dbReference>
<evidence type="ECO:0000256" key="2">
    <source>
        <dbReference type="ARBA" id="ARBA00022692"/>
    </source>
</evidence>
<reference evidence="10" key="1">
    <citation type="submission" date="2021-02" db="EMBL/GenBank/DDBJ databases">
        <authorList>
            <person name="Nowell W R."/>
        </authorList>
    </citation>
    <scope>NUCLEOTIDE SEQUENCE</scope>
</reference>
<evidence type="ECO:0000256" key="6">
    <source>
        <dbReference type="ARBA" id="ARBA00023170"/>
    </source>
</evidence>
<accession>A0A814HF57</accession>
<evidence type="ECO:0000256" key="7">
    <source>
        <dbReference type="ARBA" id="ARBA00023224"/>
    </source>
</evidence>
<dbReference type="PROSITE" id="PS50262">
    <property type="entry name" value="G_PROTEIN_RECEP_F1_2"/>
    <property type="match status" value="1"/>
</dbReference>
<feature type="transmembrane region" description="Helical" evidence="8">
    <location>
        <begin position="267"/>
        <end position="290"/>
    </location>
</feature>
<feature type="transmembrane region" description="Helical" evidence="8">
    <location>
        <begin position="52"/>
        <end position="75"/>
    </location>
</feature>
<feature type="transmembrane region" description="Helical" evidence="8">
    <location>
        <begin position="95"/>
        <end position="116"/>
    </location>
</feature>
<dbReference type="AlphaFoldDB" id="A0A814HF57"/>
<evidence type="ECO:0000313" key="10">
    <source>
        <dbReference type="EMBL" id="CAF1008813.1"/>
    </source>
</evidence>
<feature type="domain" description="G-protein coupled receptors family 1 profile" evidence="9">
    <location>
        <begin position="31"/>
        <end position="289"/>
    </location>
</feature>
<organism evidence="10 11">
    <name type="scientific">Adineta steineri</name>
    <dbReference type="NCBI Taxonomy" id="433720"/>
    <lineage>
        <taxon>Eukaryota</taxon>
        <taxon>Metazoa</taxon>
        <taxon>Spiralia</taxon>
        <taxon>Gnathifera</taxon>
        <taxon>Rotifera</taxon>
        <taxon>Eurotatoria</taxon>
        <taxon>Bdelloidea</taxon>
        <taxon>Adinetida</taxon>
        <taxon>Adinetidae</taxon>
        <taxon>Adineta</taxon>
    </lineage>
</organism>
<evidence type="ECO:0000256" key="4">
    <source>
        <dbReference type="ARBA" id="ARBA00023040"/>
    </source>
</evidence>
<keyword evidence="3 8" id="KW-1133">Transmembrane helix</keyword>
<dbReference type="GO" id="GO:0005886">
    <property type="term" value="C:plasma membrane"/>
    <property type="evidence" value="ECO:0007669"/>
    <property type="project" value="TreeGrafter"/>
</dbReference>
<proteinExistence type="predicted"/>
<evidence type="ECO:0000256" key="3">
    <source>
        <dbReference type="ARBA" id="ARBA00022989"/>
    </source>
</evidence>
<keyword evidence="5 8" id="KW-0472">Membrane</keyword>
<evidence type="ECO:0000259" key="9">
    <source>
        <dbReference type="PROSITE" id="PS50262"/>
    </source>
</evidence>
<comment type="caution">
    <text evidence="10">The sequence shown here is derived from an EMBL/GenBank/DDBJ whole genome shotgun (WGS) entry which is preliminary data.</text>
</comment>
<keyword evidence="6" id="KW-0675">Receptor</keyword>
<evidence type="ECO:0000256" key="5">
    <source>
        <dbReference type="ARBA" id="ARBA00023136"/>
    </source>
</evidence>
<feature type="transmembrane region" description="Helical" evidence="8">
    <location>
        <begin position="226"/>
        <end position="247"/>
    </location>
</feature>
<dbReference type="EMBL" id="CAJNOG010000147">
    <property type="protein sequence ID" value="CAF1008813.1"/>
    <property type="molecule type" value="Genomic_DNA"/>
</dbReference>
<dbReference type="PANTHER" id="PTHR24243:SF230">
    <property type="entry name" value="G-PROTEIN COUPLED RECEPTORS FAMILY 1 PROFILE DOMAIN-CONTAINING PROTEIN"/>
    <property type="match status" value="1"/>
</dbReference>
<feature type="transmembrane region" description="Helical" evidence="8">
    <location>
        <begin position="179"/>
        <end position="205"/>
    </location>
</feature>
<dbReference type="Proteomes" id="UP000663845">
    <property type="component" value="Unassembled WGS sequence"/>
</dbReference>
<keyword evidence="4" id="KW-0297">G-protein coupled receptor</keyword>
<evidence type="ECO:0000256" key="1">
    <source>
        <dbReference type="ARBA" id="ARBA00004141"/>
    </source>
</evidence>
<protein>
    <recommendedName>
        <fullName evidence="9">G-protein coupled receptors family 1 profile domain-containing protein</fullName>
    </recommendedName>
</protein>
<dbReference type="Pfam" id="PF00001">
    <property type="entry name" value="7tm_1"/>
    <property type="match status" value="1"/>
</dbReference>
<dbReference type="PANTHER" id="PTHR24243">
    <property type="entry name" value="G-PROTEIN COUPLED RECEPTOR"/>
    <property type="match status" value="1"/>
</dbReference>
<feature type="transmembrane region" description="Helical" evidence="8">
    <location>
        <begin position="16"/>
        <end position="40"/>
    </location>
</feature>